<evidence type="ECO:0000256" key="4">
    <source>
        <dbReference type="ARBA" id="ARBA00022692"/>
    </source>
</evidence>
<reference evidence="16" key="1">
    <citation type="submission" date="2024-02" db="UniProtKB">
        <authorList>
            <consortium name="WormBaseParasite"/>
        </authorList>
    </citation>
    <scope>IDENTIFICATION</scope>
</reference>
<keyword evidence="6 11" id="KW-0630">Potassium</keyword>
<feature type="domain" description="Potassium channel inwardly rectifying transmembrane" evidence="13">
    <location>
        <begin position="35"/>
        <end position="175"/>
    </location>
</feature>
<sequence length="379" mass="42993">MTHLFRVSTGSARGSVGLVELGVDPWSSWAWITSLENSFLLLVEQKWRAVLFFCTLIFALSWIIFAVLYYLILLIMNGKAVPDPTTACGVSGTPCGVDANGTVDDPNTRTCIANVDTLLDALLFSIETQHTIGYGYRYITTGCWPGYLLWMIQLIVGYFLQTVLVCVIVAKVVRPKKRREEIRFSKRAVIGELDDDDCRPTLMIRMADIQQGLNLTETHVKLYMATWKTNKNGCRVLIGLRDMDVGYDHGWDRVLLLWPITIRHIVDEKSPLYGLDEKSLQTNDFELILTLDSGVEATGMTFQARTSFVADEIDWGYNFSPMVRMNEKKNKWEIDYDLFDQVESCGQLEIASRSLPPEKYQTKNLIDGPNVLLKRSGFV</sequence>
<dbReference type="AlphaFoldDB" id="A0AAF3F3F8"/>
<dbReference type="InterPro" id="IPR014756">
    <property type="entry name" value="Ig_E-set"/>
</dbReference>
<evidence type="ECO:0000256" key="12">
    <source>
        <dbReference type="SAM" id="Phobius"/>
    </source>
</evidence>
<keyword evidence="7 12" id="KW-1133">Transmembrane helix</keyword>
<dbReference type="InterPro" id="IPR016449">
    <property type="entry name" value="K_chnl_inward-rec_Kir"/>
</dbReference>
<dbReference type="WBParaSite" id="MBELARI_LOCUS21087">
    <property type="protein sequence ID" value="MBELARI_LOCUS21087"/>
    <property type="gene ID" value="MBELARI_LOCUS21087"/>
</dbReference>
<evidence type="ECO:0000256" key="11">
    <source>
        <dbReference type="RuleBase" id="RU003822"/>
    </source>
</evidence>
<name>A0AAF3F3F8_9BILA</name>
<evidence type="ECO:0000256" key="10">
    <source>
        <dbReference type="ARBA" id="ARBA00023303"/>
    </source>
</evidence>
<dbReference type="Pfam" id="PF01007">
    <property type="entry name" value="IRK"/>
    <property type="match status" value="1"/>
</dbReference>
<dbReference type="SUPFAM" id="SSF81324">
    <property type="entry name" value="Voltage-gated potassium channels"/>
    <property type="match status" value="1"/>
</dbReference>
<protein>
    <submittedName>
        <fullName evidence="16">Uncharacterized protein</fullName>
    </submittedName>
</protein>
<evidence type="ECO:0000256" key="3">
    <source>
        <dbReference type="ARBA" id="ARBA00022538"/>
    </source>
</evidence>
<evidence type="ECO:0000256" key="2">
    <source>
        <dbReference type="ARBA" id="ARBA00022448"/>
    </source>
</evidence>
<proteinExistence type="inferred from homology"/>
<keyword evidence="5 11" id="KW-0851">Voltage-gated channel</keyword>
<organism evidence="15 16">
    <name type="scientific">Mesorhabditis belari</name>
    <dbReference type="NCBI Taxonomy" id="2138241"/>
    <lineage>
        <taxon>Eukaryota</taxon>
        <taxon>Metazoa</taxon>
        <taxon>Ecdysozoa</taxon>
        <taxon>Nematoda</taxon>
        <taxon>Chromadorea</taxon>
        <taxon>Rhabditida</taxon>
        <taxon>Rhabditina</taxon>
        <taxon>Rhabditomorpha</taxon>
        <taxon>Rhabditoidea</taxon>
        <taxon>Rhabditidae</taxon>
        <taxon>Mesorhabditinae</taxon>
        <taxon>Mesorhabditis</taxon>
    </lineage>
</organism>
<comment type="similarity">
    <text evidence="11">Belongs to the inward rectifier-type potassium channel (TC 1.A.2.1) family.</text>
</comment>
<keyword evidence="10 11" id="KW-0407">Ion channel</keyword>
<evidence type="ECO:0000256" key="6">
    <source>
        <dbReference type="ARBA" id="ARBA00022958"/>
    </source>
</evidence>
<dbReference type="GO" id="GO:0005242">
    <property type="term" value="F:inward rectifier potassium channel activity"/>
    <property type="evidence" value="ECO:0007669"/>
    <property type="project" value="InterPro"/>
</dbReference>
<dbReference type="GO" id="GO:1990573">
    <property type="term" value="P:potassium ion import across plasma membrane"/>
    <property type="evidence" value="ECO:0007669"/>
    <property type="project" value="TreeGrafter"/>
</dbReference>
<dbReference type="Pfam" id="PF17655">
    <property type="entry name" value="IRK_C"/>
    <property type="match status" value="1"/>
</dbReference>
<keyword evidence="15" id="KW-1185">Reference proteome</keyword>
<feature type="transmembrane region" description="Helical" evidence="12">
    <location>
        <begin position="147"/>
        <end position="173"/>
    </location>
</feature>
<evidence type="ECO:0000256" key="1">
    <source>
        <dbReference type="ARBA" id="ARBA00004141"/>
    </source>
</evidence>
<keyword evidence="3 11" id="KW-0633">Potassium transport</keyword>
<comment type="subcellular location">
    <subcellularLocation>
        <location evidence="1 11">Membrane</location>
        <topology evidence="1 11">Multi-pass membrane protein</topology>
    </subcellularLocation>
</comment>
<feature type="domain" description="Inward rectifier potassium channel C-terminal" evidence="14">
    <location>
        <begin position="182"/>
        <end position="351"/>
    </location>
</feature>
<evidence type="ECO:0000313" key="15">
    <source>
        <dbReference type="Proteomes" id="UP000887575"/>
    </source>
</evidence>
<dbReference type="GO" id="GO:0005886">
    <property type="term" value="C:plasma membrane"/>
    <property type="evidence" value="ECO:0007669"/>
    <property type="project" value="TreeGrafter"/>
</dbReference>
<evidence type="ECO:0000256" key="8">
    <source>
        <dbReference type="ARBA" id="ARBA00023065"/>
    </source>
</evidence>
<dbReference type="InterPro" id="IPR041647">
    <property type="entry name" value="IRK_C"/>
</dbReference>
<keyword evidence="9 12" id="KW-0472">Membrane</keyword>
<evidence type="ECO:0000256" key="7">
    <source>
        <dbReference type="ARBA" id="ARBA00022989"/>
    </source>
</evidence>
<evidence type="ECO:0000259" key="14">
    <source>
        <dbReference type="Pfam" id="PF17655"/>
    </source>
</evidence>
<dbReference type="Gene3D" id="2.60.40.1400">
    <property type="entry name" value="G protein-activated inward rectifier potassium channel 1"/>
    <property type="match status" value="1"/>
</dbReference>
<dbReference type="GO" id="GO:0034765">
    <property type="term" value="P:regulation of monoatomic ion transmembrane transport"/>
    <property type="evidence" value="ECO:0007669"/>
    <property type="project" value="TreeGrafter"/>
</dbReference>
<dbReference type="PANTHER" id="PTHR11767:SF61">
    <property type="entry name" value="IRK_C DOMAIN-CONTAINING PROTEIN"/>
    <property type="match status" value="1"/>
</dbReference>
<keyword evidence="4 11" id="KW-0812">Transmembrane</keyword>
<evidence type="ECO:0000256" key="9">
    <source>
        <dbReference type="ARBA" id="ARBA00023136"/>
    </source>
</evidence>
<evidence type="ECO:0000259" key="13">
    <source>
        <dbReference type="Pfam" id="PF01007"/>
    </source>
</evidence>
<dbReference type="GO" id="GO:0034702">
    <property type="term" value="C:monoatomic ion channel complex"/>
    <property type="evidence" value="ECO:0007669"/>
    <property type="project" value="UniProtKB-KW"/>
</dbReference>
<dbReference type="InterPro" id="IPR013518">
    <property type="entry name" value="K_chnl_inward-rec_Kir_cyto"/>
</dbReference>
<dbReference type="SUPFAM" id="SSF81296">
    <property type="entry name" value="E set domains"/>
    <property type="match status" value="1"/>
</dbReference>
<keyword evidence="2 11" id="KW-0813">Transport</keyword>
<feature type="transmembrane region" description="Helical" evidence="12">
    <location>
        <begin position="50"/>
        <end position="72"/>
    </location>
</feature>
<dbReference type="Gene3D" id="1.10.287.70">
    <property type="match status" value="1"/>
</dbReference>
<dbReference type="InterPro" id="IPR040445">
    <property type="entry name" value="Kir_TM"/>
</dbReference>
<dbReference type="PANTHER" id="PTHR11767">
    <property type="entry name" value="INWARD RECTIFIER POTASSIUM CHANNEL"/>
    <property type="match status" value="1"/>
</dbReference>
<dbReference type="PRINTS" id="PR01320">
    <property type="entry name" value="KIRCHANNEL"/>
</dbReference>
<dbReference type="Proteomes" id="UP000887575">
    <property type="component" value="Unassembled WGS sequence"/>
</dbReference>
<accession>A0AAF3F3F8</accession>
<evidence type="ECO:0000313" key="16">
    <source>
        <dbReference type="WBParaSite" id="MBELARI_LOCUS21087"/>
    </source>
</evidence>
<evidence type="ECO:0000256" key="5">
    <source>
        <dbReference type="ARBA" id="ARBA00022882"/>
    </source>
</evidence>
<keyword evidence="8 11" id="KW-0406">Ion transport</keyword>